<dbReference type="SUPFAM" id="SSF48452">
    <property type="entry name" value="TPR-like"/>
    <property type="match status" value="2"/>
</dbReference>
<feature type="compositionally biased region" description="Basic and acidic residues" evidence="4">
    <location>
        <begin position="1"/>
        <end position="10"/>
    </location>
</feature>
<dbReference type="SMART" id="SM00028">
    <property type="entry name" value="TPR"/>
    <property type="match status" value="2"/>
</dbReference>
<dbReference type="InterPro" id="IPR044517">
    <property type="entry name" value="PHOX1-4"/>
</dbReference>
<dbReference type="AlphaFoldDB" id="R7W546"/>
<keyword evidence="2" id="KW-0802">TPR repeat</keyword>
<keyword evidence="1" id="KW-0677">Repeat</keyword>
<dbReference type="EnsemblPlants" id="EMT03437">
    <property type="protein sequence ID" value="EMT03437"/>
    <property type="gene ID" value="F775_13014"/>
</dbReference>
<protein>
    <submittedName>
        <fullName evidence="5">Tetratricopeptide repeat protein 1</fullName>
    </submittedName>
</protein>
<evidence type="ECO:0000256" key="2">
    <source>
        <dbReference type="ARBA" id="ARBA00022803"/>
    </source>
</evidence>
<dbReference type="Gene3D" id="1.25.40.10">
    <property type="entry name" value="Tetratricopeptide repeat domain"/>
    <property type="match status" value="2"/>
</dbReference>
<organism evidence="5">
    <name type="scientific">Aegilops tauschii</name>
    <name type="common">Tausch's goatgrass</name>
    <name type="synonym">Aegilops squarrosa</name>
    <dbReference type="NCBI Taxonomy" id="37682"/>
    <lineage>
        <taxon>Eukaryota</taxon>
        <taxon>Viridiplantae</taxon>
        <taxon>Streptophyta</taxon>
        <taxon>Embryophyta</taxon>
        <taxon>Tracheophyta</taxon>
        <taxon>Spermatophyta</taxon>
        <taxon>Magnoliopsida</taxon>
        <taxon>Liliopsida</taxon>
        <taxon>Poales</taxon>
        <taxon>Poaceae</taxon>
        <taxon>BOP clade</taxon>
        <taxon>Pooideae</taxon>
        <taxon>Triticodae</taxon>
        <taxon>Triticeae</taxon>
        <taxon>Triticinae</taxon>
        <taxon>Aegilops</taxon>
    </lineage>
</organism>
<name>R7W546_AEGTA</name>
<proteinExistence type="predicted"/>
<feature type="region of interest" description="Disordered" evidence="4">
    <location>
        <begin position="1"/>
        <end position="21"/>
    </location>
</feature>
<evidence type="ECO:0000256" key="3">
    <source>
        <dbReference type="SAM" id="Coils"/>
    </source>
</evidence>
<dbReference type="CDD" id="cd05992">
    <property type="entry name" value="PB1"/>
    <property type="match status" value="1"/>
</dbReference>
<sequence>MSSEQEHPETSELEEEAEKDEDAAIVELVTELKQEGTTLFRLRDYDGAAFKFDEAIRLSPRAPRAYNENDIASLHSNVAACYMHMNAHRPEDDYHYHHALDRCNMDLDASPRYTKALLKRARCFEALDRLDLACVDVQEDDYHYHQAIDRCNMALDASPRYTKALLKRARCFEALDRLDLACVDVQEVLTLEPNNAVALELLENLREEMEEKKFLLEQEARSLDDLIKVISASEKVAKQFSCTIATAADPAKKAVSTETDDQDAEAILIHGDGEQDDEQASYDDNDGEEAPSGQTEEEAHVGDQSGQNKQEDGDNAEHGSGATRCVEFFLGEEGDVRRIALLPQDGGLAQLMDIARSKFPDLKELSVNFKDDRGDLVTVDSTTDQSAWFDEANSRSQGPLRLYVTEDNDGLTLDVIVRPIKIGYLVTFELATPTILKVTAFNDEDVEESRRNDRENVTNPIHNEEYGGNSEIPKGALDGKPIDVHGGQKEALHALQSRYYYKVADGKNNETSRAELENFSQWVLDLGNGALPAGFIYVVPMSALVGEDISKLHAEHGF</sequence>
<dbReference type="PANTHER" id="PTHR46183">
    <property type="entry name" value="PROTEIN CLMP1"/>
    <property type="match status" value="1"/>
</dbReference>
<dbReference type="Pfam" id="PF00564">
    <property type="entry name" value="PB1"/>
    <property type="match status" value="1"/>
</dbReference>
<reference evidence="5" key="1">
    <citation type="submission" date="2015-06" db="UniProtKB">
        <authorList>
            <consortium name="EnsemblPlants"/>
        </authorList>
    </citation>
    <scope>IDENTIFICATION</scope>
</reference>
<feature type="coiled-coil region" evidence="3">
    <location>
        <begin position="198"/>
        <end position="226"/>
    </location>
</feature>
<feature type="region of interest" description="Disordered" evidence="4">
    <location>
        <begin position="447"/>
        <end position="478"/>
    </location>
</feature>
<accession>R7W546</accession>
<dbReference type="SUPFAM" id="SSF54277">
    <property type="entry name" value="CAD &amp; PB1 domains"/>
    <property type="match status" value="1"/>
</dbReference>
<dbReference type="PROSITE" id="PS50005">
    <property type="entry name" value="TPR"/>
    <property type="match status" value="1"/>
</dbReference>
<evidence type="ECO:0000256" key="4">
    <source>
        <dbReference type="SAM" id="MobiDB-lite"/>
    </source>
</evidence>
<keyword evidence="3" id="KW-0175">Coiled coil</keyword>
<dbReference type="InterPro" id="IPR000270">
    <property type="entry name" value="PB1_dom"/>
</dbReference>
<dbReference type="InterPro" id="IPR011990">
    <property type="entry name" value="TPR-like_helical_dom_sf"/>
</dbReference>
<feature type="region of interest" description="Disordered" evidence="4">
    <location>
        <begin position="270"/>
        <end position="320"/>
    </location>
</feature>
<evidence type="ECO:0000313" key="5">
    <source>
        <dbReference type="EnsemblPlants" id="EMT03437"/>
    </source>
</evidence>
<feature type="compositionally biased region" description="Acidic residues" evidence="4">
    <location>
        <begin position="11"/>
        <end position="21"/>
    </location>
</feature>
<feature type="compositionally biased region" description="Acidic residues" evidence="4">
    <location>
        <begin position="274"/>
        <end position="289"/>
    </location>
</feature>
<evidence type="ECO:0000256" key="1">
    <source>
        <dbReference type="ARBA" id="ARBA00022737"/>
    </source>
</evidence>
<dbReference type="PANTHER" id="PTHR46183:SF9">
    <property type="entry name" value="TETRATRICOPEPTIDE SHNI-TPR DOMAIN-CONTAINING PROTEIN"/>
    <property type="match status" value="1"/>
</dbReference>
<dbReference type="InterPro" id="IPR019734">
    <property type="entry name" value="TPR_rpt"/>
</dbReference>